<evidence type="ECO:0000313" key="8">
    <source>
        <dbReference type="EMBL" id="HIV99025.1"/>
    </source>
</evidence>
<dbReference type="InterPro" id="IPR012840">
    <property type="entry name" value="NrdG2"/>
</dbReference>
<dbReference type="Proteomes" id="UP000823936">
    <property type="component" value="Unassembled WGS sequence"/>
</dbReference>
<protein>
    <submittedName>
        <fullName evidence="8">Anaerobic ribonucleoside-triphosphate reductase activating protein</fullName>
    </submittedName>
</protein>
<evidence type="ECO:0000256" key="3">
    <source>
        <dbReference type="ARBA" id="ARBA00022691"/>
    </source>
</evidence>
<dbReference type="InterPro" id="IPR007197">
    <property type="entry name" value="rSAM"/>
</dbReference>
<reference evidence="8" key="1">
    <citation type="journal article" date="2021" name="PeerJ">
        <title>Extensive microbial diversity within the chicken gut microbiome revealed by metagenomics and culture.</title>
        <authorList>
            <person name="Gilroy R."/>
            <person name="Ravi A."/>
            <person name="Getino M."/>
            <person name="Pursley I."/>
            <person name="Horton D.L."/>
            <person name="Alikhan N.F."/>
            <person name="Baker D."/>
            <person name="Gharbi K."/>
            <person name="Hall N."/>
            <person name="Watson M."/>
            <person name="Adriaenssens E.M."/>
            <person name="Foster-Nyarko E."/>
            <person name="Jarju S."/>
            <person name="Secka A."/>
            <person name="Antonio M."/>
            <person name="Oren A."/>
            <person name="Chaudhuri R.R."/>
            <person name="La Ragione R."/>
            <person name="Hildebrand F."/>
            <person name="Pallen M.J."/>
        </authorList>
    </citation>
    <scope>NUCLEOTIDE SEQUENCE</scope>
    <source>
        <strain evidence="8">Gambia11-129</strain>
    </source>
</reference>
<dbReference type="GO" id="GO:0051539">
    <property type="term" value="F:4 iron, 4 sulfur cluster binding"/>
    <property type="evidence" value="ECO:0007669"/>
    <property type="project" value="UniProtKB-KW"/>
</dbReference>
<dbReference type="SFLD" id="SFLDS00029">
    <property type="entry name" value="Radical_SAM"/>
    <property type="match status" value="1"/>
</dbReference>
<evidence type="ECO:0000256" key="5">
    <source>
        <dbReference type="ARBA" id="ARBA00023004"/>
    </source>
</evidence>
<dbReference type="PANTHER" id="PTHR30352">
    <property type="entry name" value="PYRUVATE FORMATE-LYASE-ACTIVATING ENZYME"/>
    <property type="match status" value="1"/>
</dbReference>
<evidence type="ECO:0000313" key="9">
    <source>
        <dbReference type="Proteomes" id="UP000823936"/>
    </source>
</evidence>
<comment type="caution">
    <text evidence="8">The sequence shown here is derived from an EMBL/GenBank/DDBJ whole genome shotgun (WGS) entry which is preliminary data.</text>
</comment>
<keyword evidence="4" id="KW-0479">Metal-binding</keyword>
<dbReference type="Pfam" id="PF04055">
    <property type="entry name" value="Radical_SAM"/>
    <property type="match status" value="1"/>
</dbReference>
<dbReference type="GO" id="GO:0046872">
    <property type="term" value="F:metal ion binding"/>
    <property type="evidence" value="ECO:0007669"/>
    <property type="project" value="UniProtKB-KW"/>
</dbReference>
<keyword evidence="6" id="KW-0411">Iron-sulfur</keyword>
<dbReference type="PANTHER" id="PTHR30352:SF13">
    <property type="entry name" value="GLYCYL-RADICAL ENZYME ACTIVATING ENZYME YJJW-RELATED"/>
    <property type="match status" value="1"/>
</dbReference>
<evidence type="ECO:0000259" key="7">
    <source>
        <dbReference type="PROSITE" id="PS51918"/>
    </source>
</evidence>
<dbReference type="Gene3D" id="3.20.20.70">
    <property type="entry name" value="Aldolase class I"/>
    <property type="match status" value="1"/>
</dbReference>
<accession>A0A9D1PTN5</accession>
<organism evidence="8 9">
    <name type="scientific">Candidatus Ornithospirochaeta avicola</name>
    <dbReference type="NCBI Taxonomy" id="2840896"/>
    <lineage>
        <taxon>Bacteria</taxon>
        <taxon>Pseudomonadati</taxon>
        <taxon>Spirochaetota</taxon>
        <taxon>Spirochaetia</taxon>
        <taxon>Spirochaetales</taxon>
        <taxon>Spirochaetaceae</taxon>
        <taxon>Spirochaetaceae incertae sedis</taxon>
        <taxon>Candidatus Ornithospirochaeta</taxon>
    </lineage>
</organism>
<dbReference type="NCBIfam" id="TIGR02495">
    <property type="entry name" value="NrdG2"/>
    <property type="match status" value="1"/>
</dbReference>
<dbReference type="InterPro" id="IPR013785">
    <property type="entry name" value="Aldolase_TIM"/>
</dbReference>
<evidence type="ECO:0000256" key="4">
    <source>
        <dbReference type="ARBA" id="ARBA00022723"/>
    </source>
</evidence>
<dbReference type="InterPro" id="IPR058240">
    <property type="entry name" value="rSAM_sf"/>
</dbReference>
<name>A0A9D1PTN5_9SPIO</name>
<dbReference type="CDD" id="cd01335">
    <property type="entry name" value="Radical_SAM"/>
    <property type="match status" value="1"/>
</dbReference>
<dbReference type="InterPro" id="IPR034457">
    <property type="entry name" value="Organic_radical-activating"/>
</dbReference>
<keyword evidence="3" id="KW-0949">S-adenosyl-L-methionine</keyword>
<comment type="cofactor">
    <cofactor evidence="1">
        <name>[4Fe-4S] cluster</name>
        <dbReference type="ChEBI" id="CHEBI:49883"/>
    </cofactor>
</comment>
<dbReference type="SFLD" id="SFLDG01094">
    <property type="entry name" value="Uncharacterised_Radical_SAM_Su"/>
    <property type="match status" value="1"/>
</dbReference>
<reference evidence="8" key="2">
    <citation type="submission" date="2021-04" db="EMBL/GenBank/DDBJ databases">
        <authorList>
            <person name="Gilroy R."/>
        </authorList>
    </citation>
    <scope>NUCLEOTIDE SEQUENCE</scope>
    <source>
        <strain evidence="8">Gambia11-129</strain>
    </source>
</reference>
<evidence type="ECO:0000256" key="1">
    <source>
        <dbReference type="ARBA" id="ARBA00001966"/>
    </source>
</evidence>
<dbReference type="AlphaFoldDB" id="A0A9D1PTN5"/>
<keyword evidence="5" id="KW-0408">Iron</keyword>
<proteinExistence type="predicted"/>
<keyword evidence="2" id="KW-0004">4Fe-4S</keyword>
<feature type="domain" description="Radical SAM core" evidence="7">
    <location>
        <begin position="13"/>
        <end position="230"/>
    </location>
</feature>
<dbReference type="GO" id="GO:0003824">
    <property type="term" value="F:catalytic activity"/>
    <property type="evidence" value="ECO:0007669"/>
    <property type="project" value="InterPro"/>
</dbReference>
<dbReference type="PROSITE" id="PS51918">
    <property type="entry name" value="RADICAL_SAM"/>
    <property type="match status" value="1"/>
</dbReference>
<evidence type="ECO:0000256" key="2">
    <source>
        <dbReference type="ARBA" id="ARBA00022485"/>
    </source>
</evidence>
<dbReference type="PROSITE" id="PS51257">
    <property type="entry name" value="PROKAR_LIPOPROTEIN"/>
    <property type="match status" value="1"/>
</dbReference>
<sequence>MKIHGFNKLTAVDFPSLLACLVFTGGCNFRCPFCHNGTLVLNPDDYPLIDNEEIFTYLEKRKGILDGIVISGGEPTINNDLIPFLERVRKTGMLIKLDTNGYRFDVLKECVENRLVDYVAMDIKNSLELYGKTIGIDNIDTETIEKSIEYLLSGQVNYEFRTTVTKELHSRESFEKIAQLCRNAENYYLQNFTANENTIEKGFSPASRSELESYIEILSKTIKNVRIRNY</sequence>
<evidence type="ECO:0000256" key="6">
    <source>
        <dbReference type="ARBA" id="ARBA00023014"/>
    </source>
</evidence>
<dbReference type="EMBL" id="DXHU01000017">
    <property type="protein sequence ID" value="HIV99025.1"/>
    <property type="molecule type" value="Genomic_DNA"/>
</dbReference>
<gene>
    <name evidence="8" type="ORF">IAB12_04535</name>
</gene>
<dbReference type="SUPFAM" id="SSF102114">
    <property type="entry name" value="Radical SAM enzymes"/>
    <property type="match status" value="1"/>
</dbReference>